<keyword evidence="1" id="KW-1133">Transmembrane helix</keyword>
<evidence type="ECO:0000313" key="2">
    <source>
        <dbReference type="EMBL" id="PYC76556.1"/>
    </source>
</evidence>
<comment type="caution">
    <text evidence="2">The sequence shown here is derived from an EMBL/GenBank/DDBJ whole genome shotgun (WGS) entry which is preliminary data.</text>
</comment>
<evidence type="ECO:0000256" key="1">
    <source>
        <dbReference type="SAM" id="Phobius"/>
    </source>
</evidence>
<organism evidence="2 3">
    <name type="scientific">Micromonospora arborensis</name>
    <dbReference type="NCBI Taxonomy" id="2116518"/>
    <lineage>
        <taxon>Bacteria</taxon>
        <taxon>Bacillati</taxon>
        <taxon>Actinomycetota</taxon>
        <taxon>Actinomycetes</taxon>
        <taxon>Micromonosporales</taxon>
        <taxon>Micromonosporaceae</taxon>
        <taxon>Micromonospora</taxon>
    </lineage>
</organism>
<protein>
    <submittedName>
        <fullName evidence="2">Uncharacterized protein</fullName>
    </submittedName>
</protein>
<keyword evidence="1" id="KW-0812">Transmembrane</keyword>
<keyword evidence="1" id="KW-0472">Membrane</keyword>
<reference evidence="2 3" key="1">
    <citation type="submission" date="2018-03" db="EMBL/GenBank/DDBJ databases">
        <title>Bioinformatic expansion and discovery of thiopeptide antibiotics.</title>
        <authorList>
            <person name="Schwalen C.J."/>
            <person name="Hudson G.A."/>
            <person name="Mitchell D.A."/>
        </authorList>
    </citation>
    <scope>NUCLEOTIDE SEQUENCE [LARGE SCALE GENOMIC DNA]</scope>
    <source>
        <strain evidence="2 3">NRRL 8041</strain>
    </source>
</reference>
<keyword evidence="3" id="KW-1185">Reference proteome</keyword>
<gene>
    <name evidence="2" type="ORF">C7C45_00785</name>
</gene>
<dbReference type="AlphaFoldDB" id="A0A318NT60"/>
<evidence type="ECO:0000313" key="3">
    <source>
        <dbReference type="Proteomes" id="UP000248333"/>
    </source>
</evidence>
<name>A0A318NT60_9ACTN</name>
<dbReference type="EMBL" id="PYBV01000001">
    <property type="protein sequence ID" value="PYC76556.1"/>
    <property type="molecule type" value="Genomic_DNA"/>
</dbReference>
<sequence length="161" mass="16946">MIKNVAMLFLVLLLAALAGAVTATVLTVRGIKSAFRRGERDRRGWLRTVALLAGAGTVAMYAWGLLHLGYAVMRAEDGGAGSFPIEPCREAGPQRASHVNGYEVSFLPIRFECRLSGGGTYVTSSVPGYVNPSTIVLGLLTATCGVLAARTAQREPSPPVA</sequence>
<proteinExistence type="predicted"/>
<dbReference type="Proteomes" id="UP000248333">
    <property type="component" value="Unassembled WGS sequence"/>
</dbReference>
<accession>A0A318NT60</accession>
<feature type="transmembrane region" description="Helical" evidence="1">
    <location>
        <begin position="47"/>
        <end position="66"/>
    </location>
</feature>